<sequence length="126" mass="13920">MTNRDTSQRRFSVQRHRAAAEPIPTISVAALVTTQLVESTLVRLCRLALSQLPERRNPPELSTAAGHIGRILSQSKFLAPGLPVAVSGQTCGRRVANWFGLAKPWHRPLPIIRVLNTPEAEDLRRG</sequence>
<dbReference type="Proteomes" id="UP000095280">
    <property type="component" value="Unplaced"/>
</dbReference>
<proteinExistence type="predicted"/>
<protein>
    <submittedName>
        <fullName evidence="2">DUF4158 domain-containing protein</fullName>
    </submittedName>
</protein>
<evidence type="ECO:0000313" key="1">
    <source>
        <dbReference type="Proteomes" id="UP000095280"/>
    </source>
</evidence>
<keyword evidence="1" id="KW-1185">Reference proteome</keyword>
<reference evidence="2" key="1">
    <citation type="submission" date="2016-11" db="UniProtKB">
        <authorList>
            <consortium name="WormBaseParasite"/>
        </authorList>
    </citation>
    <scope>IDENTIFICATION</scope>
</reference>
<accession>A0A1I8FT39</accession>
<dbReference type="AlphaFoldDB" id="A0A1I8FT39"/>
<evidence type="ECO:0000313" key="2">
    <source>
        <dbReference type="WBParaSite" id="maker-unitig_4864-snap-gene-0.2-mRNA-1"/>
    </source>
</evidence>
<name>A0A1I8FT39_9PLAT</name>
<dbReference type="WBParaSite" id="maker-unitig_4864-snap-gene-0.2-mRNA-1">
    <property type="protein sequence ID" value="maker-unitig_4864-snap-gene-0.2-mRNA-1"/>
    <property type="gene ID" value="maker-unitig_4864-snap-gene-0.2"/>
</dbReference>
<organism evidence="1 2">
    <name type="scientific">Macrostomum lignano</name>
    <dbReference type="NCBI Taxonomy" id="282301"/>
    <lineage>
        <taxon>Eukaryota</taxon>
        <taxon>Metazoa</taxon>
        <taxon>Spiralia</taxon>
        <taxon>Lophotrochozoa</taxon>
        <taxon>Platyhelminthes</taxon>
        <taxon>Rhabditophora</taxon>
        <taxon>Macrostomorpha</taxon>
        <taxon>Macrostomida</taxon>
        <taxon>Macrostomidae</taxon>
        <taxon>Macrostomum</taxon>
    </lineage>
</organism>